<evidence type="ECO:0000313" key="2">
    <source>
        <dbReference type="EnsemblMetazoa" id="GAUT050620-PA"/>
    </source>
</evidence>
<reference evidence="2" key="1">
    <citation type="submission" date="2020-05" db="UniProtKB">
        <authorList>
            <consortium name="EnsemblMetazoa"/>
        </authorList>
    </citation>
    <scope>IDENTIFICATION</scope>
    <source>
        <strain evidence="2">TTRI</strain>
    </source>
</reference>
<feature type="chain" id="PRO_5008399746" evidence="1">
    <location>
        <begin position="27"/>
        <end position="103"/>
    </location>
</feature>
<keyword evidence="1" id="KW-0732">Signal</keyword>
<feature type="signal peptide" evidence="1">
    <location>
        <begin position="1"/>
        <end position="26"/>
    </location>
</feature>
<proteinExistence type="predicted"/>
<organism evidence="2 3">
    <name type="scientific">Glossina austeni</name>
    <name type="common">Savannah tsetse fly</name>
    <dbReference type="NCBI Taxonomy" id="7395"/>
    <lineage>
        <taxon>Eukaryota</taxon>
        <taxon>Metazoa</taxon>
        <taxon>Ecdysozoa</taxon>
        <taxon>Arthropoda</taxon>
        <taxon>Hexapoda</taxon>
        <taxon>Insecta</taxon>
        <taxon>Pterygota</taxon>
        <taxon>Neoptera</taxon>
        <taxon>Endopterygota</taxon>
        <taxon>Diptera</taxon>
        <taxon>Brachycera</taxon>
        <taxon>Muscomorpha</taxon>
        <taxon>Hippoboscoidea</taxon>
        <taxon>Glossinidae</taxon>
        <taxon>Glossina</taxon>
    </lineage>
</organism>
<protein>
    <submittedName>
        <fullName evidence="2">Uncharacterized protein</fullName>
    </submittedName>
</protein>
<dbReference type="EnsemblMetazoa" id="GAUT050620-RA">
    <property type="protein sequence ID" value="GAUT050620-PA"/>
    <property type="gene ID" value="GAUT050620"/>
</dbReference>
<sequence length="103" mass="11706">MRNVHALRSNALPMLLLLSLTAVVIGTDYESNYWCCLYHCSINTVYHVGVSPIICRLSCRCFSYYLPFIMYAISCLVAKYLGTATSKNDITCYYKNANEKINV</sequence>
<dbReference type="AlphaFoldDB" id="A0A1A9VXB3"/>
<keyword evidence="3" id="KW-1185">Reference proteome</keyword>
<evidence type="ECO:0000256" key="1">
    <source>
        <dbReference type="SAM" id="SignalP"/>
    </source>
</evidence>
<accession>A0A1A9VXB3</accession>
<name>A0A1A9VXB3_GLOAU</name>
<evidence type="ECO:0000313" key="3">
    <source>
        <dbReference type="Proteomes" id="UP000078200"/>
    </source>
</evidence>
<dbReference type="Proteomes" id="UP000078200">
    <property type="component" value="Unassembled WGS sequence"/>
</dbReference>
<dbReference type="VEuPathDB" id="VectorBase:GAUT050620"/>